<name>A0A929RQH7_9ACTO</name>
<dbReference type="InterPro" id="IPR025272">
    <property type="entry name" value="SocA_Panacea"/>
</dbReference>
<dbReference type="Proteomes" id="UP000759246">
    <property type="component" value="Unassembled WGS sequence"/>
</dbReference>
<evidence type="ECO:0000313" key="2">
    <source>
        <dbReference type="EMBL" id="MBF0966511.1"/>
    </source>
</evidence>
<dbReference type="EMBL" id="JABZGF010000128">
    <property type="protein sequence ID" value="MBF0966511.1"/>
    <property type="molecule type" value="Genomic_DNA"/>
</dbReference>
<dbReference type="Pfam" id="PF13274">
    <property type="entry name" value="SocA_Panacea"/>
    <property type="match status" value="1"/>
</dbReference>
<evidence type="ECO:0000313" key="3">
    <source>
        <dbReference type="Proteomes" id="UP000759246"/>
    </source>
</evidence>
<comment type="caution">
    <text evidence="2">The sequence shown here is derived from an EMBL/GenBank/DDBJ whole genome shotgun (WGS) entry which is preliminary data.</text>
</comment>
<evidence type="ECO:0000259" key="1">
    <source>
        <dbReference type="Pfam" id="PF13274"/>
    </source>
</evidence>
<organism evidence="2 3">
    <name type="scientific">Actinomyces bouchesdurhonensis</name>
    <dbReference type="NCBI Taxonomy" id="1852361"/>
    <lineage>
        <taxon>Bacteria</taxon>
        <taxon>Bacillati</taxon>
        <taxon>Actinomycetota</taxon>
        <taxon>Actinomycetes</taxon>
        <taxon>Actinomycetales</taxon>
        <taxon>Actinomycetaceae</taxon>
        <taxon>Actinomyces</taxon>
    </lineage>
</organism>
<accession>A0A929RQH7</accession>
<protein>
    <submittedName>
        <fullName evidence="2">DUF4065 domain-containing protein</fullName>
    </submittedName>
</protein>
<sequence>MMTDQNKVFTVAERILATDLSCDKMKLHKLLYYVQGWSQAWTGRPLFQEAPEAWKFGPVYKSVYAAQNSGTLHSHPTSTASLTKAEIAVIDAVVSAYKTSSSWSLAERTHQEEPWIEARAGLPSSAPSSAQMSLQTMMRYFSTASGPERPQDLDWDFQPVSRSFMDSENRRWAGLLARLGS</sequence>
<dbReference type="AlphaFoldDB" id="A0A929RQH7"/>
<reference evidence="2" key="1">
    <citation type="submission" date="2020-04" db="EMBL/GenBank/DDBJ databases">
        <title>Deep metagenomics examines the oral microbiome during advanced dental caries in children, revealing novel taxa and co-occurrences with host molecules.</title>
        <authorList>
            <person name="Baker J.L."/>
            <person name="Morton J.T."/>
            <person name="Dinis M."/>
            <person name="Alvarez R."/>
            <person name="Tran N.C."/>
            <person name="Knight R."/>
            <person name="Edlund A."/>
        </authorList>
    </citation>
    <scope>NUCLEOTIDE SEQUENCE</scope>
    <source>
        <strain evidence="2">JCVI_30_bin.13</strain>
    </source>
</reference>
<gene>
    <name evidence="2" type="ORF">HXK09_05030</name>
</gene>
<feature type="domain" description="Antitoxin SocA-like Panacea" evidence="1">
    <location>
        <begin position="27"/>
        <end position="115"/>
    </location>
</feature>
<proteinExistence type="predicted"/>